<comment type="subcellular location">
    <subcellularLocation>
        <location evidence="1">Membrane</location>
        <topology evidence="1">Multi-pass membrane protein</topology>
    </subcellularLocation>
</comment>
<evidence type="ECO:0000256" key="1">
    <source>
        <dbReference type="ARBA" id="ARBA00004141"/>
    </source>
</evidence>
<organism evidence="8 9">
    <name type="scientific">Hallella colorans</name>
    <dbReference type="NCBI Taxonomy" id="1703337"/>
    <lineage>
        <taxon>Bacteria</taxon>
        <taxon>Pseudomonadati</taxon>
        <taxon>Bacteroidota</taxon>
        <taxon>Bacteroidia</taxon>
        <taxon>Bacteroidales</taxon>
        <taxon>Prevotellaceae</taxon>
        <taxon>Hallella</taxon>
    </lineage>
</organism>
<feature type="transmembrane region" description="Helical" evidence="5">
    <location>
        <begin position="204"/>
        <end position="221"/>
    </location>
</feature>
<evidence type="ECO:0000259" key="7">
    <source>
        <dbReference type="Pfam" id="PF20216"/>
    </source>
</evidence>
<comment type="caution">
    <text evidence="8">The sequence shown here is derived from an EMBL/GenBank/DDBJ whole genome shotgun (WGS) entry which is preliminary data.</text>
</comment>
<evidence type="ECO:0000313" key="9">
    <source>
        <dbReference type="Proteomes" id="UP000245870"/>
    </source>
</evidence>
<dbReference type="PANTHER" id="PTHR43066">
    <property type="entry name" value="RHOMBOID-RELATED PROTEIN"/>
    <property type="match status" value="1"/>
</dbReference>
<feature type="transmembrane region" description="Helical" evidence="5">
    <location>
        <begin position="163"/>
        <end position="183"/>
    </location>
</feature>
<dbReference type="AlphaFoldDB" id="A0A2U0U341"/>
<keyword evidence="3 5" id="KW-1133">Transmembrane helix</keyword>
<feature type="domain" description="Peptidase S54 rhomboid" evidence="6">
    <location>
        <begin position="74"/>
        <end position="241"/>
    </location>
</feature>
<protein>
    <submittedName>
        <fullName evidence="8">Membrane associated rhomboid family serine protease</fullName>
    </submittedName>
</protein>
<keyword evidence="8" id="KW-0378">Hydrolase</keyword>
<reference evidence="8 9" key="1">
    <citation type="submission" date="2018-05" db="EMBL/GenBank/DDBJ databases">
        <title>Genomic Encyclopedia of Type Strains, Phase IV (KMG-IV): sequencing the most valuable type-strain genomes for metagenomic binning, comparative biology and taxonomic classification.</title>
        <authorList>
            <person name="Goeker M."/>
        </authorList>
    </citation>
    <scope>NUCLEOTIDE SEQUENCE [LARGE SCALE GENOMIC DNA]</scope>
    <source>
        <strain evidence="8 9">DSM 100333</strain>
    </source>
</reference>
<feature type="transmembrane region" description="Helical" evidence="5">
    <location>
        <begin position="75"/>
        <end position="102"/>
    </location>
</feature>
<feature type="transmembrane region" description="Helical" evidence="5">
    <location>
        <begin position="114"/>
        <end position="139"/>
    </location>
</feature>
<keyword evidence="2 5" id="KW-0812">Transmembrane</keyword>
<dbReference type="EMBL" id="QENY01000016">
    <property type="protein sequence ID" value="PVX51115.1"/>
    <property type="molecule type" value="Genomic_DNA"/>
</dbReference>
<evidence type="ECO:0000256" key="5">
    <source>
        <dbReference type="SAM" id="Phobius"/>
    </source>
</evidence>
<dbReference type="InterPro" id="IPR022764">
    <property type="entry name" value="Peptidase_S54_rhomboid_dom"/>
</dbReference>
<feature type="transmembrane region" description="Helical" evidence="5">
    <location>
        <begin position="37"/>
        <end position="55"/>
    </location>
</feature>
<dbReference type="Pfam" id="PF20216">
    <property type="entry name" value="DUF6576"/>
    <property type="match status" value="1"/>
</dbReference>
<proteinExistence type="predicted"/>
<dbReference type="GO" id="GO:0016020">
    <property type="term" value="C:membrane"/>
    <property type="evidence" value="ECO:0007669"/>
    <property type="project" value="UniProtKB-SubCell"/>
</dbReference>
<keyword evidence="9" id="KW-1185">Reference proteome</keyword>
<evidence type="ECO:0000256" key="3">
    <source>
        <dbReference type="ARBA" id="ARBA00022989"/>
    </source>
</evidence>
<evidence type="ECO:0000259" key="6">
    <source>
        <dbReference type="Pfam" id="PF01694"/>
    </source>
</evidence>
<evidence type="ECO:0000256" key="4">
    <source>
        <dbReference type="ARBA" id="ARBA00023136"/>
    </source>
</evidence>
<feature type="transmembrane region" description="Helical" evidence="5">
    <location>
        <begin position="227"/>
        <end position="244"/>
    </location>
</feature>
<dbReference type="GO" id="GO:0006508">
    <property type="term" value="P:proteolysis"/>
    <property type="evidence" value="ECO:0007669"/>
    <property type="project" value="UniProtKB-KW"/>
</dbReference>
<dbReference type="SUPFAM" id="SSF144091">
    <property type="entry name" value="Rhomboid-like"/>
    <property type="match status" value="1"/>
</dbReference>
<gene>
    <name evidence="8" type="ORF">C7379_11621</name>
</gene>
<dbReference type="Gene3D" id="1.20.1540.10">
    <property type="entry name" value="Rhomboid-like"/>
    <property type="match status" value="1"/>
</dbReference>
<dbReference type="InterPro" id="IPR035952">
    <property type="entry name" value="Rhomboid-like_sf"/>
</dbReference>
<dbReference type="GO" id="GO:0004252">
    <property type="term" value="F:serine-type endopeptidase activity"/>
    <property type="evidence" value="ECO:0007669"/>
    <property type="project" value="InterPro"/>
</dbReference>
<dbReference type="PANTHER" id="PTHR43066:SF11">
    <property type="entry name" value="PEPTIDASE S54 RHOMBOID DOMAIN-CONTAINING PROTEIN"/>
    <property type="match status" value="1"/>
</dbReference>
<dbReference type="InterPro" id="IPR046483">
    <property type="entry name" value="DUF6576"/>
</dbReference>
<keyword evidence="4 5" id="KW-0472">Membrane</keyword>
<dbReference type="Pfam" id="PF01694">
    <property type="entry name" value="Rhomboid"/>
    <property type="match status" value="1"/>
</dbReference>
<feature type="domain" description="DUF6576" evidence="7">
    <location>
        <begin position="290"/>
        <end position="333"/>
    </location>
</feature>
<accession>A0A2U0U341</accession>
<name>A0A2U0U341_9BACT</name>
<keyword evidence="8" id="KW-0645">Protease</keyword>
<dbReference type="Proteomes" id="UP000245870">
    <property type="component" value="Unassembled WGS sequence"/>
</dbReference>
<sequence>MLYDKLTEFFCNFASIVNDLERYFKYMLKIPPITKNLLIINVLAFVGLLVAQQVWGIDLNYVLGLHFFMASDFHLYQLVTYMFMHGGWEHIILNMFMLWMFGSVVERTWGEKRFLFYYILCGIGAGVMQEIAQFFYVYFMLDAQQSLGIVESFSVMRQLGDQLNNLTTVGASGAIYALLLAFGMMFPNEKMFIIPIPIPIKAKWMVMGAIVVELFSAMAVSNSNVAHLAHLGGMIFGFFLIRYWQKHPENYYNSSNGTSFFDNLKSKWEQRGGNRSFGNDSRYHDTGNSDWDYNARKQATQEEIDRILDKIRKSGYDSLSKEEKQTLFDQSKK</sequence>
<evidence type="ECO:0000313" key="8">
    <source>
        <dbReference type="EMBL" id="PVX51115.1"/>
    </source>
</evidence>
<evidence type="ECO:0000256" key="2">
    <source>
        <dbReference type="ARBA" id="ARBA00022692"/>
    </source>
</evidence>